<dbReference type="CDD" id="cd03219">
    <property type="entry name" value="ABC_Mj1267_LivG_branched"/>
    <property type="match status" value="1"/>
</dbReference>
<dbReference type="PROSITE" id="PS50893">
    <property type="entry name" value="ABC_TRANSPORTER_2"/>
    <property type="match status" value="1"/>
</dbReference>
<dbReference type="InterPro" id="IPR003593">
    <property type="entry name" value="AAA+_ATPase"/>
</dbReference>
<evidence type="ECO:0000256" key="1">
    <source>
        <dbReference type="ARBA" id="ARBA00022448"/>
    </source>
</evidence>
<dbReference type="InterPro" id="IPR051120">
    <property type="entry name" value="ABC_AA/LPS_Transport"/>
</dbReference>
<evidence type="ECO:0000313" key="6">
    <source>
        <dbReference type="Proteomes" id="UP001216390"/>
    </source>
</evidence>
<dbReference type="Pfam" id="PF12399">
    <property type="entry name" value="BCA_ABC_TP_C"/>
    <property type="match status" value="1"/>
</dbReference>
<keyword evidence="6" id="KW-1185">Reference proteome</keyword>
<proteinExistence type="predicted"/>
<name>A0AAE9Y403_9ACTN</name>
<evidence type="ECO:0000259" key="4">
    <source>
        <dbReference type="PROSITE" id="PS50893"/>
    </source>
</evidence>
<dbReference type="SUPFAM" id="SSF52540">
    <property type="entry name" value="P-loop containing nucleoside triphosphate hydrolases"/>
    <property type="match status" value="1"/>
</dbReference>
<dbReference type="EMBL" id="CP116942">
    <property type="protein sequence ID" value="WCO66155.1"/>
    <property type="molecule type" value="Genomic_DNA"/>
</dbReference>
<dbReference type="KEGG" id="ima:PO878_16765"/>
<keyword evidence="1" id="KW-0813">Transport</keyword>
<dbReference type="Gene3D" id="3.40.50.300">
    <property type="entry name" value="P-loop containing nucleotide triphosphate hydrolases"/>
    <property type="match status" value="1"/>
</dbReference>
<dbReference type="Pfam" id="PF00005">
    <property type="entry name" value="ABC_tran"/>
    <property type="match status" value="1"/>
</dbReference>
<dbReference type="AlphaFoldDB" id="A0AAE9Y403"/>
<dbReference type="RefSeq" id="WP_272735679.1">
    <property type="nucleotide sequence ID" value="NZ_CP116942.1"/>
</dbReference>
<dbReference type="InterPro" id="IPR003439">
    <property type="entry name" value="ABC_transporter-like_ATP-bd"/>
</dbReference>
<organism evidence="5 6">
    <name type="scientific">Iamia majanohamensis</name>
    <dbReference type="NCBI Taxonomy" id="467976"/>
    <lineage>
        <taxon>Bacteria</taxon>
        <taxon>Bacillati</taxon>
        <taxon>Actinomycetota</taxon>
        <taxon>Acidimicrobiia</taxon>
        <taxon>Acidimicrobiales</taxon>
        <taxon>Iamiaceae</taxon>
        <taxon>Iamia</taxon>
    </lineage>
</organism>
<sequence length="265" mass="27829">MTDGTTPLLELRDVVVRFGGNVAVDRASMAIQPGRITGVIGPNGAGKTTTFNVITGLQRPTSGLVLWDGRDISRLSAHKRARLGMGRTFQRLELFGSLSVAENVLLACELCRRQGGDSRPPAVAVPHGGDRPKAAQETAALLEHLGLGDLAATRAEELPTGLARLVELARALATRPRLLLLDEPASGLDEGESERFAALLEELAGSGLGVLLVEHDVPLVMRLAAEVYVLDLGKVLAHGTAAEVQADQAVIDAYLGAEPVAGEMA</sequence>
<dbReference type="InterPro" id="IPR032823">
    <property type="entry name" value="BCA_ABC_TP_C"/>
</dbReference>
<dbReference type="InterPro" id="IPR027417">
    <property type="entry name" value="P-loop_NTPase"/>
</dbReference>
<keyword evidence="2" id="KW-0547">Nucleotide-binding</keyword>
<dbReference type="SMART" id="SM00382">
    <property type="entry name" value="AAA"/>
    <property type="match status" value="1"/>
</dbReference>
<dbReference type="Proteomes" id="UP001216390">
    <property type="component" value="Chromosome"/>
</dbReference>
<accession>A0AAE9Y403</accession>
<reference evidence="5" key="1">
    <citation type="submission" date="2023-01" db="EMBL/GenBank/DDBJ databases">
        <title>The diversity of Class Acidimicrobiia in South China Sea sediment environments and the proposal of Iamia marina sp. nov., a novel species of the genus Iamia.</title>
        <authorList>
            <person name="He Y."/>
            <person name="Tian X."/>
        </authorList>
    </citation>
    <scope>NUCLEOTIDE SEQUENCE</scope>
    <source>
        <strain evidence="5">DSM 19957</strain>
    </source>
</reference>
<dbReference type="GO" id="GO:0005886">
    <property type="term" value="C:plasma membrane"/>
    <property type="evidence" value="ECO:0007669"/>
    <property type="project" value="TreeGrafter"/>
</dbReference>
<feature type="domain" description="ABC transporter" evidence="4">
    <location>
        <begin position="9"/>
        <end position="257"/>
    </location>
</feature>
<gene>
    <name evidence="5" type="ORF">PO878_16765</name>
</gene>
<evidence type="ECO:0000313" key="5">
    <source>
        <dbReference type="EMBL" id="WCO66155.1"/>
    </source>
</evidence>
<protein>
    <submittedName>
        <fullName evidence="5">ABC transporter ATP-binding protein</fullName>
    </submittedName>
</protein>
<evidence type="ECO:0000256" key="2">
    <source>
        <dbReference type="ARBA" id="ARBA00022741"/>
    </source>
</evidence>
<evidence type="ECO:0000256" key="3">
    <source>
        <dbReference type="ARBA" id="ARBA00022840"/>
    </source>
</evidence>
<dbReference type="GO" id="GO:0005524">
    <property type="term" value="F:ATP binding"/>
    <property type="evidence" value="ECO:0007669"/>
    <property type="project" value="UniProtKB-KW"/>
</dbReference>
<dbReference type="PANTHER" id="PTHR45772">
    <property type="entry name" value="CONSERVED COMPONENT OF ABC TRANSPORTER FOR NATURAL AMINO ACIDS-RELATED"/>
    <property type="match status" value="1"/>
</dbReference>
<dbReference type="GO" id="GO:0016887">
    <property type="term" value="F:ATP hydrolysis activity"/>
    <property type="evidence" value="ECO:0007669"/>
    <property type="project" value="InterPro"/>
</dbReference>
<keyword evidence="3 5" id="KW-0067">ATP-binding</keyword>